<evidence type="ECO:0000256" key="2">
    <source>
        <dbReference type="ARBA" id="ARBA00012417"/>
    </source>
</evidence>
<evidence type="ECO:0000256" key="3">
    <source>
        <dbReference type="ARBA" id="ARBA00022679"/>
    </source>
</evidence>
<keyword evidence="7" id="KW-0238">DNA-binding</keyword>
<dbReference type="EMBL" id="JABDTM020009795">
    <property type="protein sequence ID" value="KAH0820996.1"/>
    <property type="molecule type" value="Genomic_DNA"/>
</dbReference>
<dbReference type="AlphaFoldDB" id="A0A8J6HSK0"/>
<reference evidence="10" key="2">
    <citation type="submission" date="2021-08" db="EMBL/GenBank/DDBJ databases">
        <authorList>
            <person name="Eriksson T."/>
        </authorList>
    </citation>
    <scope>NUCLEOTIDE SEQUENCE</scope>
    <source>
        <strain evidence="10">Stoneville</strain>
        <tissue evidence="10">Whole head</tissue>
    </source>
</reference>
<comment type="catalytic activity">
    <reaction evidence="8">
        <text>DNA(n) + a 2'-deoxyribonucleoside 5'-triphosphate = DNA(n+1) + diphosphate</text>
        <dbReference type="Rhea" id="RHEA:22508"/>
        <dbReference type="Rhea" id="RHEA-COMP:17339"/>
        <dbReference type="Rhea" id="RHEA-COMP:17340"/>
        <dbReference type="ChEBI" id="CHEBI:33019"/>
        <dbReference type="ChEBI" id="CHEBI:61560"/>
        <dbReference type="ChEBI" id="CHEBI:173112"/>
        <dbReference type="EC" id="2.7.7.7"/>
    </reaction>
</comment>
<dbReference type="InterPro" id="IPR036397">
    <property type="entry name" value="RNaseH_sf"/>
</dbReference>
<proteinExistence type="inferred from homology"/>
<evidence type="ECO:0000256" key="8">
    <source>
        <dbReference type="ARBA" id="ARBA00049244"/>
    </source>
</evidence>
<comment type="similarity">
    <text evidence="1">Belongs to the DNA polymerase type-B family.</text>
</comment>
<evidence type="ECO:0000313" key="11">
    <source>
        <dbReference type="Proteomes" id="UP000719412"/>
    </source>
</evidence>
<name>A0A8J6HSK0_TENMO</name>
<comment type="caution">
    <text evidence="10">The sequence shown here is derived from an EMBL/GenBank/DDBJ whole genome shotgun (WGS) entry which is preliminary data.</text>
</comment>
<dbReference type="GO" id="GO:0006260">
    <property type="term" value="P:DNA replication"/>
    <property type="evidence" value="ECO:0007669"/>
    <property type="project" value="UniProtKB-KW"/>
</dbReference>
<dbReference type="Proteomes" id="UP000719412">
    <property type="component" value="Unassembled WGS sequence"/>
</dbReference>
<dbReference type="InterPro" id="IPR004868">
    <property type="entry name" value="DNA-dir_DNA_pol_B_mt/vir"/>
</dbReference>
<dbReference type="PANTHER" id="PTHR33568:SF3">
    <property type="entry name" value="DNA-DIRECTED DNA POLYMERASE"/>
    <property type="match status" value="1"/>
</dbReference>
<sequence>MENFHYNVILSLTDAFAARYFCEWCSKRYWDKKRHRKCPYICPCCHDNPPCRLDNDPLTCDMYQRTFREQLCFNRHKTSKLCDKLKCCDRCMTYFWVQKKKRHVCGVTYCTTCRGDKPARHLSYMTSNNPDSAKNLEREMCKDFSRWTPEIVRSGTKLMLIQCGSSLRFIDSLNFIQLPLSQFPKAFNIAGSKGYFPHYFNTAANEHYVGDIPDVGFYGADLMKPREREVFLNWHREQRAAGYVFEMRSEIIKYCRADVNILVV</sequence>
<keyword evidence="11" id="KW-1185">Reference proteome</keyword>
<protein>
    <recommendedName>
        <fullName evidence="2">DNA-directed DNA polymerase</fullName>
        <ecNumber evidence="2">2.7.7.7</ecNumber>
    </recommendedName>
</protein>
<dbReference type="InterPro" id="IPR012337">
    <property type="entry name" value="RNaseH-like_sf"/>
</dbReference>
<dbReference type="EC" id="2.7.7.7" evidence="2"/>
<evidence type="ECO:0000256" key="7">
    <source>
        <dbReference type="ARBA" id="ARBA00023125"/>
    </source>
</evidence>
<evidence type="ECO:0000259" key="9">
    <source>
        <dbReference type="Pfam" id="PF03175"/>
    </source>
</evidence>
<dbReference type="Gene3D" id="3.30.420.10">
    <property type="entry name" value="Ribonuclease H-like superfamily/Ribonuclease H"/>
    <property type="match status" value="1"/>
</dbReference>
<dbReference type="GO" id="GO:0003887">
    <property type="term" value="F:DNA-directed DNA polymerase activity"/>
    <property type="evidence" value="ECO:0007669"/>
    <property type="project" value="UniProtKB-KW"/>
</dbReference>
<dbReference type="PANTHER" id="PTHR33568">
    <property type="entry name" value="DNA POLYMERASE"/>
    <property type="match status" value="1"/>
</dbReference>
<keyword evidence="4" id="KW-0548">Nucleotidyltransferase</keyword>
<keyword evidence="5" id="KW-0235">DNA replication</keyword>
<dbReference type="GO" id="GO:0003677">
    <property type="term" value="F:DNA binding"/>
    <property type="evidence" value="ECO:0007669"/>
    <property type="project" value="UniProtKB-KW"/>
</dbReference>
<dbReference type="GO" id="GO:0000166">
    <property type="term" value="F:nucleotide binding"/>
    <property type="evidence" value="ECO:0007669"/>
    <property type="project" value="InterPro"/>
</dbReference>
<keyword evidence="3" id="KW-0808">Transferase</keyword>
<gene>
    <name evidence="10" type="ORF">GEV33_001795</name>
</gene>
<accession>A0A8J6HSK0</accession>
<organism evidence="10 11">
    <name type="scientific">Tenebrio molitor</name>
    <name type="common">Yellow mealworm beetle</name>
    <dbReference type="NCBI Taxonomy" id="7067"/>
    <lineage>
        <taxon>Eukaryota</taxon>
        <taxon>Metazoa</taxon>
        <taxon>Ecdysozoa</taxon>
        <taxon>Arthropoda</taxon>
        <taxon>Hexapoda</taxon>
        <taxon>Insecta</taxon>
        <taxon>Pterygota</taxon>
        <taxon>Neoptera</taxon>
        <taxon>Endopterygota</taxon>
        <taxon>Coleoptera</taxon>
        <taxon>Polyphaga</taxon>
        <taxon>Cucujiformia</taxon>
        <taxon>Tenebrionidae</taxon>
        <taxon>Tenebrio</taxon>
    </lineage>
</organism>
<feature type="domain" description="DNA-directed DNA polymerase family B mitochondria/virus" evidence="9">
    <location>
        <begin position="143"/>
        <end position="262"/>
    </location>
</feature>
<dbReference type="Pfam" id="PF03175">
    <property type="entry name" value="DNA_pol_B_2"/>
    <property type="match status" value="1"/>
</dbReference>
<dbReference type="SUPFAM" id="SSF53098">
    <property type="entry name" value="Ribonuclease H-like"/>
    <property type="match status" value="1"/>
</dbReference>
<keyword evidence="6" id="KW-0239">DNA-directed DNA polymerase</keyword>
<evidence type="ECO:0000256" key="1">
    <source>
        <dbReference type="ARBA" id="ARBA00005755"/>
    </source>
</evidence>
<reference evidence="10" key="1">
    <citation type="journal article" date="2020" name="J Insects Food Feed">
        <title>The yellow mealworm (Tenebrio molitor) genome: a resource for the emerging insects as food and feed industry.</title>
        <authorList>
            <person name="Eriksson T."/>
            <person name="Andere A."/>
            <person name="Kelstrup H."/>
            <person name="Emery V."/>
            <person name="Picard C."/>
        </authorList>
    </citation>
    <scope>NUCLEOTIDE SEQUENCE</scope>
    <source>
        <strain evidence="10">Stoneville</strain>
        <tissue evidence="10">Whole head</tissue>
    </source>
</reference>
<evidence type="ECO:0000256" key="5">
    <source>
        <dbReference type="ARBA" id="ARBA00022705"/>
    </source>
</evidence>
<evidence type="ECO:0000256" key="6">
    <source>
        <dbReference type="ARBA" id="ARBA00022932"/>
    </source>
</evidence>
<evidence type="ECO:0000256" key="4">
    <source>
        <dbReference type="ARBA" id="ARBA00022695"/>
    </source>
</evidence>
<evidence type="ECO:0000313" key="10">
    <source>
        <dbReference type="EMBL" id="KAH0820996.1"/>
    </source>
</evidence>